<sequence length="239" mass="28271">MMLYQTGELAEMCNVTIRTVQYYDNKGLLSACTNNSTHNNRRYFDETSKEKLETILILKSFGFKLKDIKRILDGQVELKVIRALINDKLMQVDKDIRNLKTLQREMKQYQTYISKNSTQPLTKIIDTQQYIKTNRQYNKIPLAFISKLLPLSIVQNVIVIYSIYKKSWKSILLNLPLLFVLTLRITYRYYRSIEYLCPSCQQMFTPEFITWTLARHTSNTRELKCSKCQEINDCIAMKK</sequence>
<dbReference type="InterPro" id="IPR047057">
    <property type="entry name" value="MerR_fam"/>
</dbReference>
<proteinExistence type="predicted"/>
<dbReference type="Gene3D" id="1.10.1660.10">
    <property type="match status" value="1"/>
</dbReference>
<dbReference type="Pfam" id="PF13411">
    <property type="entry name" value="MerR_1"/>
    <property type="match status" value="1"/>
</dbReference>
<dbReference type="GO" id="GO:0003677">
    <property type="term" value="F:DNA binding"/>
    <property type="evidence" value="ECO:0007669"/>
    <property type="project" value="UniProtKB-KW"/>
</dbReference>
<evidence type="ECO:0000313" key="3">
    <source>
        <dbReference type="EMBL" id="RIP37254.1"/>
    </source>
</evidence>
<protein>
    <submittedName>
        <fullName evidence="3">MerR family transcriptional regulator</fullName>
    </submittedName>
</protein>
<dbReference type="EMBL" id="QYJN01000001">
    <property type="protein sequence ID" value="RIP37254.1"/>
    <property type="molecule type" value="Genomic_DNA"/>
</dbReference>
<feature type="domain" description="HTH merR-type" evidence="2">
    <location>
        <begin position="3"/>
        <end position="74"/>
    </location>
</feature>
<evidence type="ECO:0000259" key="2">
    <source>
        <dbReference type="PROSITE" id="PS50937"/>
    </source>
</evidence>
<name>A0A3A0VS08_STAGA</name>
<dbReference type="OrthoDB" id="9791488at2"/>
<dbReference type="InterPro" id="IPR009061">
    <property type="entry name" value="DNA-bd_dom_put_sf"/>
</dbReference>
<dbReference type="PANTHER" id="PTHR30204:SF96">
    <property type="entry name" value="CHROMOSOME-ANCHORING PROTEIN RACA"/>
    <property type="match status" value="1"/>
</dbReference>
<gene>
    <name evidence="3" type="ORF">BUZ14_01515</name>
</gene>
<dbReference type="PANTHER" id="PTHR30204">
    <property type="entry name" value="REDOX-CYCLING DRUG-SENSING TRANSCRIPTIONAL ACTIVATOR SOXR"/>
    <property type="match status" value="1"/>
</dbReference>
<dbReference type="SMART" id="SM00422">
    <property type="entry name" value="HTH_MERR"/>
    <property type="match status" value="1"/>
</dbReference>
<dbReference type="Proteomes" id="UP000265541">
    <property type="component" value="Unassembled WGS sequence"/>
</dbReference>
<dbReference type="SUPFAM" id="SSF46955">
    <property type="entry name" value="Putative DNA-binding domain"/>
    <property type="match status" value="1"/>
</dbReference>
<dbReference type="PROSITE" id="PS50937">
    <property type="entry name" value="HTH_MERR_2"/>
    <property type="match status" value="1"/>
</dbReference>
<keyword evidence="1" id="KW-0238">DNA-binding</keyword>
<organism evidence="3 4">
    <name type="scientific">Staphylococcus gallinarum</name>
    <dbReference type="NCBI Taxonomy" id="1293"/>
    <lineage>
        <taxon>Bacteria</taxon>
        <taxon>Bacillati</taxon>
        <taxon>Bacillota</taxon>
        <taxon>Bacilli</taxon>
        <taxon>Bacillales</taxon>
        <taxon>Staphylococcaceae</taxon>
        <taxon>Staphylococcus</taxon>
    </lineage>
</organism>
<accession>A0A3A0VS08</accession>
<evidence type="ECO:0000256" key="1">
    <source>
        <dbReference type="ARBA" id="ARBA00023125"/>
    </source>
</evidence>
<dbReference type="CDD" id="cd01106">
    <property type="entry name" value="HTH_TipAL-Mta"/>
    <property type="match status" value="1"/>
</dbReference>
<dbReference type="InterPro" id="IPR000551">
    <property type="entry name" value="MerR-type_HTH_dom"/>
</dbReference>
<dbReference type="AlphaFoldDB" id="A0A3A0VS08"/>
<evidence type="ECO:0000313" key="4">
    <source>
        <dbReference type="Proteomes" id="UP000265541"/>
    </source>
</evidence>
<dbReference type="GO" id="GO:0003700">
    <property type="term" value="F:DNA-binding transcription factor activity"/>
    <property type="evidence" value="ECO:0007669"/>
    <property type="project" value="InterPro"/>
</dbReference>
<dbReference type="RefSeq" id="WP_119484068.1">
    <property type="nucleotide sequence ID" value="NZ_QYJN01000001.1"/>
</dbReference>
<comment type="caution">
    <text evidence="3">The sequence shown here is derived from an EMBL/GenBank/DDBJ whole genome shotgun (WGS) entry which is preliminary data.</text>
</comment>
<reference evidence="3 4" key="1">
    <citation type="journal article" date="2016" name="Front. Microbiol.">
        <title>Comprehensive Phylogenetic Analysis of Bovine Non-aureus Staphylococci Species Based on Whole-Genome Sequencing.</title>
        <authorList>
            <person name="Naushad S."/>
            <person name="Barkema H.W."/>
            <person name="Luby C."/>
            <person name="Condas L.A."/>
            <person name="Nobrega D.B."/>
            <person name="Carson D.A."/>
            <person name="De Buck J."/>
        </authorList>
    </citation>
    <scope>NUCLEOTIDE SEQUENCE [LARGE SCALE GENOMIC DNA]</scope>
    <source>
        <strain evidence="3 4">SNUC 4781</strain>
    </source>
</reference>